<sequence length="85" mass="9874">MKEVREQELPCKTCGKKYHRNCVKQCDPEKENLCLYGFPNKEWEVNLLAEEVPPELPKPALGINFARDGIKVEDEEKFQNQSLPL</sequence>
<keyword evidence="1" id="KW-0539">Nucleus</keyword>
<dbReference type="PANTHER" id="PTHR12321">
    <property type="entry name" value="CPG BINDING PROTEIN"/>
    <property type="match status" value="1"/>
</dbReference>
<keyword evidence="1" id="KW-0156">Chromatin regulator</keyword>
<dbReference type="GO" id="GO:0006355">
    <property type="term" value="P:regulation of DNA-templated transcription"/>
    <property type="evidence" value="ECO:0007669"/>
    <property type="project" value="UniProtKB-UniRule"/>
</dbReference>
<comment type="caution">
    <text evidence="3">The sequence shown here is derived from an EMBL/GenBank/DDBJ whole genome shotgun (WGS) entry which is preliminary data.</text>
</comment>
<dbReference type="EMBL" id="RDQH01000336">
    <property type="protein sequence ID" value="RXH86270.1"/>
    <property type="molecule type" value="Genomic_DNA"/>
</dbReference>
<comment type="function">
    <text evidence="1">Histone-binding component that specifically recognizes H3 tails trimethylated on 'Lys-4' (H3K4me3), which mark transcription start sites of virtually all active genes.</text>
</comment>
<dbReference type="Proteomes" id="UP000290289">
    <property type="component" value="Chromosome 10"/>
</dbReference>
<keyword evidence="4" id="KW-1185">Reference proteome</keyword>
<comment type="domain">
    <text evidence="1">The PHD-type zinc finger mediates the binding to H3K4me3.</text>
</comment>
<dbReference type="AlphaFoldDB" id="A0A498ISN4"/>
<reference evidence="3 4" key="1">
    <citation type="submission" date="2018-10" db="EMBL/GenBank/DDBJ databases">
        <title>A high-quality apple genome assembly.</title>
        <authorList>
            <person name="Hu J."/>
        </authorList>
    </citation>
    <scope>NUCLEOTIDE SEQUENCE [LARGE SCALE GENOMIC DNA]</scope>
    <source>
        <strain evidence="4">cv. HFTH1</strain>
        <tissue evidence="3">Young leaf</tissue>
    </source>
</reference>
<dbReference type="GO" id="GO:0042393">
    <property type="term" value="F:histone binding"/>
    <property type="evidence" value="ECO:0007669"/>
    <property type="project" value="UniProtKB-UniRule"/>
</dbReference>
<keyword evidence="1" id="KW-0863">Zinc-finger</keyword>
<evidence type="ECO:0000313" key="3">
    <source>
        <dbReference type="EMBL" id="RXH86270.1"/>
    </source>
</evidence>
<keyword evidence="1" id="KW-0862">Zinc</keyword>
<evidence type="ECO:0000259" key="2">
    <source>
        <dbReference type="Pfam" id="PF12165"/>
    </source>
</evidence>
<dbReference type="GO" id="GO:0006325">
    <property type="term" value="P:chromatin organization"/>
    <property type="evidence" value="ECO:0007669"/>
    <property type="project" value="UniProtKB-UniRule"/>
</dbReference>
<comment type="subunit">
    <text evidence="1">Interacts with H3K4me3 and to a lesser extent with H3K4me2.</text>
</comment>
<feature type="domain" description="Alfin N-terminal" evidence="2">
    <location>
        <begin position="21"/>
        <end position="74"/>
    </location>
</feature>
<dbReference type="Pfam" id="PF12165">
    <property type="entry name" value="Alfin"/>
    <property type="match status" value="1"/>
</dbReference>
<organism evidence="3 4">
    <name type="scientific">Malus domestica</name>
    <name type="common">Apple</name>
    <name type="synonym">Pyrus malus</name>
    <dbReference type="NCBI Taxonomy" id="3750"/>
    <lineage>
        <taxon>Eukaryota</taxon>
        <taxon>Viridiplantae</taxon>
        <taxon>Streptophyta</taxon>
        <taxon>Embryophyta</taxon>
        <taxon>Tracheophyta</taxon>
        <taxon>Spermatophyta</taxon>
        <taxon>Magnoliopsida</taxon>
        <taxon>eudicotyledons</taxon>
        <taxon>Gunneridae</taxon>
        <taxon>Pentapetalae</taxon>
        <taxon>rosids</taxon>
        <taxon>fabids</taxon>
        <taxon>Rosales</taxon>
        <taxon>Rosaceae</taxon>
        <taxon>Amygdaloideae</taxon>
        <taxon>Maleae</taxon>
        <taxon>Malus</taxon>
    </lineage>
</organism>
<dbReference type="GO" id="GO:0000976">
    <property type="term" value="F:transcription cis-regulatory region binding"/>
    <property type="evidence" value="ECO:0007669"/>
    <property type="project" value="TreeGrafter"/>
</dbReference>
<protein>
    <recommendedName>
        <fullName evidence="1">PHD finger protein ALFIN-LIKE</fullName>
    </recommendedName>
</protein>
<evidence type="ECO:0000313" key="4">
    <source>
        <dbReference type="Proteomes" id="UP000290289"/>
    </source>
</evidence>
<dbReference type="PANTHER" id="PTHR12321:SF98">
    <property type="entry name" value="PHD FINGER PROTEIN ALFIN-LIKE 5"/>
    <property type="match status" value="1"/>
</dbReference>
<gene>
    <name evidence="3" type="ORF">DVH24_017323</name>
</gene>
<comment type="similarity">
    <text evidence="1">Belongs to the Alfin family.</text>
</comment>
<accession>A0A498ISN4</accession>
<dbReference type="InterPro" id="IPR021998">
    <property type="entry name" value="Alfin_N"/>
</dbReference>
<proteinExistence type="inferred from homology"/>
<evidence type="ECO:0000256" key="1">
    <source>
        <dbReference type="RuleBase" id="RU369089"/>
    </source>
</evidence>
<name>A0A498ISN4_MALDO</name>
<dbReference type="InterPro" id="IPR045104">
    <property type="entry name" value="Alfin"/>
</dbReference>
<dbReference type="GO" id="GO:0005634">
    <property type="term" value="C:nucleus"/>
    <property type="evidence" value="ECO:0007669"/>
    <property type="project" value="UniProtKB-SubCell"/>
</dbReference>
<dbReference type="STRING" id="3750.A0A498ISN4"/>
<dbReference type="GO" id="GO:0003712">
    <property type="term" value="F:transcription coregulator activity"/>
    <property type="evidence" value="ECO:0007669"/>
    <property type="project" value="TreeGrafter"/>
</dbReference>
<keyword evidence="1" id="KW-0804">Transcription</keyword>
<dbReference type="GO" id="GO:0008270">
    <property type="term" value="F:zinc ion binding"/>
    <property type="evidence" value="ECO:0007669"/>
    <property type="project" value="UniProtKB-KW"/>
</dbReference>
<keyword evidence="1" id="KW-0479">Metal-binding</keyword>
<comment type="subcellular location">
    <subcellularLocation>
        <location evidence="1">Nucleus</location>
    </subcellularLocation>
</comment>
<keyword evidence="1" id="KW-0805">Transcription regulation</keyword>